<protein>
    <submittedName>
        <fullName evidence="2">Uncharacterized protein</fullName>
    </submittedName>
</protein>
<keyword evidence="3" id="KW-1185">Reference proteome</keyword>
<proteinExistence type="predicted"/>
<dbReference type="EMBL" id="VNIB01000001">
    <property type="protein sequence ID" value="TYO99917.1"/>
    <property type="molecule type" value="Genomic_DNA"/>
</dbReference>
<comment type="caution">
    <text evidence="2">The sequence shown here is derived from an EMBL/GenBank/DDBJ whole genome shotgun (WGS) entry which is preliminary data.</text>
</comment>
<gene>
    <name evidence="2" type="ORF">EDC39_10177</name>
</gene>
<name>A0A5D3WMX4_9BACT</name>
<feature type="compositionally biased region" description="Basic residues" evidence="1">
    <location>
        <begin position="28"/>
        <end position="42"/>
    </location>
</feature>
<evidence type="ECO:0000256" key="1">
    <source>
        <dbReference type="SAM" id="MobiDB-lite"/>
    </source>
</evidence>
<evidence type="ECO:0000313" key="2">
    <source>
        <dbReference type="EMBL" id="TYO99917.1"/>
    </source>
</evidence>
<sequence length="84" mass="9546">MFELMLLACLLIIGFSPLLPEAPDRHSSAGRRNRRFVPHPPRRHGETCHRRRVGIRLATHTRCGAMATRPARSAKVLPSGRQLW</sequence>
<feature type="region of interest" description="Disordered" evidence="1">
    <location>
        <begin position="21"/>
        <end position="48"/>
    </location>
</feature>
<dbReference type="Proteomes" id="UP000324159">
    <property type="component" value="Unassembled WGS sequence"/>
</dbReference>
<accession>A0A5D3WMX4</accession>
<dbReference type="AlphaFoldDB" id="A0A5D3WMX4"/>
<dbReference type="RefSeq" id="WP_148894118.1">
    <property type="nucleotide sequence ID" value="NZ_VNIB01000001.1"/>
</dbReference>
<organism evidence="2 3">
    <name type="scientific">Geothermobacter ehrlichii</name>
    <dbReference type="NCBI Taxonomy" id="213224"/>
    <lineage>
        <taxon>Bacteria</taxon>
        <taxon>Pseudomonadati</taxon>
        <taxon>Thermodesulfobacteriota</taxon>
        <taxon>Desulfuromonadia</taxon>
        <taxon>Desulfuromonadales</taxon>
        <taxon>Geothermobacteraceae</taxon>
        <taxon>Geothermobacter</taxon>
    </lineage>
</organism>
<reference evidence="2 3" key="1">
    <citation type="submission" date="2019-07" db="EMBL/GenBank/DDBJ databases">
        <title>Genomic Encyclopedia of Type Strains, Phase IV (KMG-IV): sequencing the most valuable type-strain genomes for metagenomic binning, comparative biology and taxonomic classification.</title>
        <authorList>
            <person name="Goeker M."/>
        </authorList>
    </citation>
    <scope>NUCLEOTIDE SEQUENCE [LARGE SCALE GENOMIC DNA]</scope>
    <source>
        <strain evidence="2 3">SS015</strain>
    </source>
</reference>
<evidence type="ECO:0000313" key="3">
    <source>
        <dbReference type="Proteomes" id="UP000324159"/>
    </source>
</evidence>